<organism evidence="1 2">
    <name type="scientific">Smittium simulii</name>
    <dbReference type="NCBI Taxonomy" id="133385"/>
    <lineage>
        <taxon>Eukaryota</taxon>
        <taxon>Fungi</taxon>
        <taxon>Fungi incertae sedis</taxon>
        <taxon>Zoopagomycota</taxon>
        <taxon>Kickxellomycotina</taxon>
        <taxon>Harpellomycetes</taxon>
        <taxon>Harpellales</taxon>
        <taxon>Legeriomycetaceae</taxon>
        <taxon>Smittium</taxon>
    </lineage>
</organism>
<dbReference type="OrthoDB" id="10674953at2759"/>
<reference evidence="1 2" key="1">
    <citation type="journal article" date="2018" name="MBio">
        <title>Comparative Genomics Reveals the Core Gene Toolbox for the Fungus-Insect Symbiosis.</title>
        <authorList>
            <person name="Wang Y."/>
            <person name="Stata M."/>
            <person name="Wang W."/>
            <person name="Stajich J.E."/>
            <person name="White M.M."/>
            <person name="Moncalvo J.M."/>
        </authorList>
    </citation>
    <scope>NUCLEOTIDE SEQUENCE [LARGE SCALE GENOMIC DNA]</scope>
    <source>
        <strain evidence="1 2">SWE-8-4</strain>
    </source>
</reference>
<comment type="caution">
    <text evidence="1">The sequence shown here is derived from an EMBL/GenBank/DDBJ whole genome shotgun (WGS) entry which is preliminary data.</text>
</comment>
<dbReference type="AlphaFoldDB" id="A0A2T9YPY9"/>
<name>A0A2T9YPY9_9FUNG</name>
<gene>
    <name evidence="1" type="ORF">BB561_002597</name>
</gene>
<protein>
    <submittedName>
        <fullName evidence="1">Uncharacterized protein</fullName>
    </submittedName>
</protein>
<sequence>MLEERLFEFNSIIAKIPTDNSRILSALNLLIEPIESDELECKIPIDLIKKAFDSLKILEAFDNITLFSDIFQGAAKISVLLFIRVDQEKRLEIINWLISQSICKFEASLVQINNLHTDTETTSELSIKWLSLSTGLLETSISYNSALLLFDHELDYNQFWVKLFSKDQSLVHKLLHFLKILQTALKDSKNLLRTSDLIIKNSILAWLQQLELLFYNILTFFTTEKIIKAKNAQSDSYYLLAQNLIQILNFDQTNFSINNQLSKFLLSILNFSNIEDLQLKDIMYSAITVQLDAINTSVTSLLKFTTDQLDLSDPKAAFKKAKLHVLFLRFSIAQSTKLFKILNKYKLSWDLTFLQKVFASINNLIKVKKINVLPERISHEFFILLAAATDILFDAFVFNSLFLLCDEIIISILSQYKQNTYQNHHSQFLDSNKTSTIYKIDISNWIITLDYIDQLLILQSYCFHFNQLDYSSQICFLTKSTSLPSLVHCIAILADRSLEYTLSTLTAAQKLDGYLEIKDLKKISSLSKFGSNYHNLVLSICFPVLSLEIGSSLCTNNTEKVFKLWWAEIINIICTCAPAGISGQAAIDAYLILAKTLDPSLVLSHILWIINLMSSLYIPSLLYSKFLLKQLIHRSFAILPTNDQFDITIRVLDLYNKKANSTIGDSNKNINLKLQRIIYLTAIPWKMLFSSFFPDKKAIYTKILAALQSTFREFSTLFSNIKGIYSTDETDQKSLVINSSSTLDQKVTLEASLLLDALCCFFTANLPRAVFEKCTNLFNSWVISILSNAALAEYFVKTSLLNQIYNILSLLVKANTFDSFSKIIKLTSDTLTKSTDRNSWIFSSLIEYVAAYSISSNYQESDNNTLKQLFQKFFSTSKWHILQVTTEKILELIVHGFDAAEVSQWITPSLEKIVSGYIGDSKPVSPRTSNLKYNQILENVNNVTSKDRITSFKHIENNWNLIESNVNYAISPDKSLINGDLTKLSHQLNHILSHDYISINRSIPDDANKSIFTLYKTLFELYKN</sequence>
<evidence type="ECO:0000313" key="1">
    <source>
        <dbReference type="EMBL" id="PVU94376.1"/>
    </source>
</evidence>
<proteinExistence type="predicted"/>
<dbReference type="EMBL" id="MBFR01000093">
    <property type="protein sequence ID" value="PVU94376.1"/>
    <property type="molecule type" value="Genomic_DNA"/>
</dbReference>
<accession>A0A2T9YPY9</accession>
<dbReference type="Proteomes" id="UP000245383">
    <property type="component" value="Unassembled WGS sequence"/>
</dbReference>
<evidence type="ECO:0000313" key="2">
    <source>
        <dbReference type="Proteomes" id="UP000245383"/>
    </source>
</evidence>
<keyword evidence="2" id="KW-1185">Reference proteome</keyword>